<sequence length="505" mass="54308">MTPGDQIIQCDVCQATFTRQEHLNRHARSHTTEKPFRCSTCGKRFARLDVLHRHSQSHAPKTIPKVGSYRACKECAVSRVRCPRGNPCELCQQRELQCVYPMARKRKAGSAPTGAAPPSPVTGFSPGLSDPSREGETQISHSGPEAQGLGNLSSTLDHVDGAGWFPLDAPLDAPALLEDNPEVIPGNTTLNNQTLDKDFSEWVCSMPSVNWLSPQGPDTLFSNGLFDGLLAPNNNPVDMGVTLTGDGLHVGLGRPSFGTNLDASFHPTGISMLPLQNPGTQPASRTPPSESAASTMDSLASQSAKGTYYVEGSVGRAPFQGRSGWRLRGRPFWTTTSNASAGDQTPTFGGSPTVPQITFLSETVYENLLQLLRAECEASTLGLDLAQFPSLSEMQDLVQVYFEGFHATYPFLRKHPSQFTSEDSWILLLSVAAAGSPYAHTAKYQRIGAYLAHIACSSPAGLGFLFPDSARHGAAFCSVTGAGMWGEHPGACTECLGSNPRWVWE</sequence>
<feature type="domain" description="C2H2-type" evidence="10">
    <location>
        <begin position="8"/>
        <end position="35"/>
    </location>
</feature>
<reference evidence="11 12" key="1">
    <citation type="submission" date="2024-07" db="EMBL/GenBank/DDBJ databases">
        <title>Section-level genome sequencing and comparative genomics of Aspergillus sections Usti and Cavernicolus.</title>
        <authorList>
            <consortium name="Lawrence Berkeley National Laboratory"/>
            <person name="Nybo J.L."/>
            <person name="Vesth T.C."/>
            <person name="Theobald S."/>
            <person name="Frisvad J.C."/>
            <person name="Larsen T.O."/>
            <person name="Kjaerboelling I."/>
            <person name="Rothschild-Mancinelli K."/>
            <person name="Lyhne E.K."/>
            <person name="Kogle M.E."/>
            <person name="Barry K."/>
            <person name="Clum A."/>
            <person name="Na H."/>
            <person name="Ledsgaard L."/>
            <person name="Lin J."/>
            <person name="Lipzen A."/>
            <person name="Kuo A."/>
            <person name="Riley R."/>
            <person name="Mondo S."/>
            <person name="LaButti K."/>
            <person name="Haridas S."/>
            <person name="Pangalinan J."/>
            <person name="Salamov A.A."/>
            <person name="Simmons B.A."/>
            <person name="Magnuson J.K."/>
            <person name="Chen J."/>
            <person name="Drula E."/>
            <person name="Henrissat B."/>
            <person name="Wiebenga A."/>
            <person name="Lubbers R.J."/>
            <person name="Gomes A.C."/>
            <person name="Macurrencykelacurrency M.R."/>
            <person name="Stajich J."/>
            <person name="Grigoriev I.V."/>
            <person name="Mortensen U.H."/>
            <person name="De vries R.P."/>
            <person name="Baker S.E."/>
            <person name="Andersen M.R."/>
        </authorList>
    </citation>
    <scope>NUCLEOTIDE SEQUENCE [LARGE SCALE GENOMIC DNA]</scope>
    <source>
        <strain evidence="11 12">CBS 756.74</strain>
    </source>
</reference>
<dbReference type="PROSITE" id="PS00028">
    <property type="entry name" value="ZINC_FINGER_C2H2_1"/>
    <property type="match status" value="2"/>
</dbReference>
<evidence type="ECO:0000259" key="9">
    <source>
        <dbReference type="PROSITE" id="PS50048"/>
    </source>
</evidence>
<evidence type="ECO:0000256" key="7">
    <source>
        <dbReference type="PROSITE-ProRule" id="PRU00042"/>
    </source>
</evidence>
<keyword evidence="7" id="KW-0863">Zinc-finger</keyword>
<evidence type="ECO:0000313" key="11">
    <source>
        <dbReference type="EMBL" id="KAL2849033.1"/>
    </source>
</evidence>
<evidence type="ECO:0000256" key="8">
    <source>
        <dbReference type="SAM" id="MobiDB-lite"/>
    </source>
</evidence>
<dbReference type="Pfam" id="PF00172">
    <property type="entry name" value="Zn_clus"/>
    <property type="match status" value="1"/>
</dbReference>
<comment type="caution">
    <text evidence="11">The sequence shown here is derived from an EMBL/GenBank/DDBJ whole genome shotgun (WGS) entry which is preliminary data.</text>
</comment>
<dbReference type="PROSITE" id="PS50048">
    <property type="entry name" value="ZN2_CY6_FUNGAL_2"/>
    <property type="match status" value="1"/>
</dbReference>
<feature type="domain" description="Zn(2)-C6 fungal-type" evidence="9">
    <location>
        <begin position="71"/>
        <end position="100"/>
    </location>
</feature>
<dbReference type="Pfam" id="PF00096">
    <property type="entry name" value="zf-C2H2"/>
    <property type="match status" value="2"/>
</dbReference>
<dbReference type="Proteomes" id="UP001610444">
    <property type="component" value="Unassembled WGS sequence"/>
</dbReference>
<dbReference type="PROSITE" id="PS50157">
    <property type="entry name" value="ZINC_FINGER_C2H2_2"/>
    <property type="match status" value="2"/>
</dbReference>
<dbReference type="GeneID" id="98155459"/>
<dbReference type="RefSeq" id="XP_070898568.1">
    <property type="nucleotide sequence ID" value="XM_071040295.1"/>
</dbReference>
<name>A0ABR4K9T4_9EURO</name>
<organism evidence="11 12">
    <name type="scientific">Aspergillus pseudodeflectus</name>
    <dbReference type="NCBI Taxonomy" id="176178"/>
    <lineage>
        <taxon>Eukaryota</taxon>
        <taxon>Fungi</taxon>
        <taxon>Dikarya</taxon>
        <taxon>Ascomycota</taxon>
        <taxon>Pezizomycotina</taxon>
        <taxon>Eurotiomycetes</taxon>
        <taxon>Eurotiomycetidae</taxon>
        <taxon>Eurotiales</taxon>
        <taxon>Aspergillaceae</taxon>
        <taxon>Aspergillus</taxon>
        <taxon>Aspergillus subgen. Nidulantes</taxon>
    </lineage>
</organism>
<dbReference type="CDD" id="cd00067">
    <property type="entry name" value="GAL4"/>
    <property type="match status" value="1"/>
</dbReference>
<dbReference type="SMART" id="SM00355">
    <property type="entry name" value="ZnF_C2H2"/>
    <property type="match status" value="2"/>
</dbReference>
<proteinExistence type="predicted"/>
<evidence type="ECO:0000256" key="2">
    <source>
        <dbReference type="ARBA" id="ARBA00022833"/>
    </source>
</evidence>
<evidence type="ECO:0000256" key="1">
    <source>
        <dbReference type="ARBA" id="ARBA00022723"/>
    </source>
</evidence>
<keyword evidence="2" id="KW-0862">Zinc</keyword>
<evidence type="ECO:0000256" key="5">
    <source>
        <dbReference type="ARBA" id="ARBA00023163"/>
    </source>
</evidence>
<dbReference type="SUPFAM" id="SSF57667">
    <property type="entry name" value="beta-beta-alpha zinc fingers"/>
    <property type="match status" value="1"/>
</dbReference>
<dbReference type="Gene3D" id="3.30.160.60">
    <property type="entry name" value="Classic Zinc Finger"/>
    <property type="match status" value="2"/>
</dbReference>
<protein>
    <submittedName>
        <fullName evidence="11">Uncharacterized protein</fullName>
    </submittedName>
</protein>
<keyword evidence="6" id="KW-0539">Nucleus</keyword>
<evidence type="ECO:0000313" key="12">
    <source>
        <dbReference type="Proteomes" id="UP001610444"/>
    </source>
</evidence>
<keyword evidence="4" id="KW-0238">DNA-binding</keyword>
<dbReference type="SUPFAM" id="SSF57701">
    <property type="entry name" value="Zn2/Cys6 DNA-binding domain"/>
    <property type="match status" value="1"/>
</dbReference>
<evidence type="ECO:0000256" key="6">
    <source>
        <dbReference type="ARBA" id="ARBA00023242"/>
    </source>
</evidence>
<keyword evidence="5" id="KW-0804">Transcription</keyword>
<accession>A0ABR4K9T4</accession>
<dbReference type="PANTHER" id="PTHR47660:SF2">
    <property type="entry name" value="TRANSCRIPTION FACTOR WITH C2H2 AND ZN(2)-CYS(6) DNA BINDING DOMAIN (EUROFUNG)"/>
    <property type="match status" value="1"/>
</dbReference>
<dbReference type="InterPro" id="IPR036864">
    <property type="entry name" value="Zn2-C6_fun-type_DNA-bd_sf"/>
</dbReference>
<dbReference type="CDD" id="cd12148">
    <property type="entry name" value="fungal_TF_MHR"/>
    <property type="match status" value="1"/>
</dbReference>
<dbReference type="Gene3D" id="4.10.240.10">
    <property type="entry name" value="Zn(2)-C6 fungal-type DNA-binding domain"/>
    <property type="match status" value="1"/>
</dbReference>
<dbReference type="InterPro" id="IPR001138">
    <property type="entry name" value="Zn2Cys6_DnaBD"/>
</dbReference>
<keyword evidence="1" id="KW-0479">Metal-binding</keyword>
<feature type="domain" description="C2H2-type" evidence="10">
    <location>
        <begin position="36"/>
        <end position="63"/>
    </location>
</feature>
<dbReference type="SMART" id="SM00066">
    <property type="entry name" value="GAL4"/>
    <property type="match status" value="1"/>
</dbReference>
<gene>
    <name evidence="11" type="ORF">BJX68DRAFT_238131</name>
</gene>
<dbReference type="InterPro" id="IPR036236">
    <property type="entry name" value="Znf_C2H2_sf"/>
</dbReference>
<feature type="region of interest" description="Disordered" evidence="8">
    <location>
        <begin position="274"/>
        <end position="297"/>
    </location>
</feature>
<evidence type="ECO:0000259" key="10">
    <source>
        <dbReference type="PROSITE" id="PS50157"/>
    </source>
</evidence>
<keyword evidence="3" id="KW-0805">Transcription regulation</keyword>
<dbReference type="PANTHER" id="PTHR47660">
    <property type="entry name" value="TRANSCRIPTION FACTOR WITH C2H2 AND ZN(2)-CYS(6) DNA BINDING DOMAIN (EUROFUNG)-RELATED-RELATED"/>
    <property type="match status" value="1"/>
</dbReference>
<evidence type="ECO:0000256" key="3">
    <source>
        <dbReference type="ARBA" id="ARBA00023015"/>
    </source>
</evidence>
<feature type="compositionally biased region" description="Polar residues" evidence="8">
    <location>
        <begin position="277"/>
        <end position="297"/>
    </location>
</feature>
<dbReference type="InterPro" id="IPR013087">
    <property type="entry name" value="Znf_C2H2_type"/>
</dbReference>
<keyword evidence="12" id="KW-1185">Reference proteome</keyword>
<feature type="region of interest" description="Disordered" evidence="8">
    <location>
        <begin position="108"/>
        <end position="153"/>
    </location>
</feature>
<dbReference type="EMBL" id="JBFXLR010000024">
    <property type="protein sequence ID" value="KAL2849033.1"/>
    <property type="molecule type" value="Genomic_DNA"/>
</dbReference>
<evidence type="ECO:0000256" key="4">
    <source>
        <dbReference type="ARBA" id="ARBA00023125"/>
    </source>
</evidence>